<dbReference type="EMBL" id="PGOL01002008">
    <property type="protein sequence ID" value="PKI51432.1"/>
    <property type="molecule type" value="Genomic_DNA"/>
</dbReference>
<organism evidence="1 2">
    <name type="scientific">Punica granatum</name>
    <name type="common">Pomegranate</name>
    <dbReference type="NCBI Taxonomy" id="22663"/>
    <lineage>
        <taxon>Eukaryota</taxon>
        <taxon>Viridiplantae</taxon>
        <taxon>Streptophyta</taxon>
        <taxon>Embryophyta</taxon>
        <taxon>Tracheophyta</taxon>
        <taxon>Spermatophyta</taxon>
        <taxon>Magnoliopsida</taxon>
        <taxon>eudicotyledons</taxon>
        <taxon>Gunneridae</taxon>
        <taxon>Pentapetalae</taxon>
        <taxon>rosids</taxon>
        <taxon>malvids</taxon>
        <taxon>Myrtales</taxon>
        <taxon>Lythraceae</taxon>
        <taxon>Punica</taxon>
    </lineage>
</organism>
<sequence length="90" mass="9361">MVFVFPSNGCISSAGGGPRPVLVGSSLTRGGSRSRSLELRIHQSAPTLIAQLELVHGQWAPVNGASQVEASLLPVKIHPSPPPLPVCNTE</sequence>
<name>A0A2I0J5C7_PUNGR</name>
<evidence type="ECO:0000313" key="1">
    <source>
        <dbReference type="EMBL" id="PKI51432.1"/>
    </source>
</evidence>
<proteinExistence type="predicted"/>
<dbReference type="AlphaFoldDB" id="A0A2I0J5C7"/>
<keyword evidence="2" id="KW-1185">Reference proteome</keyword>
<evidence type="ECO:0000313" key="2">
    <source>
        <dbReference type="Proteomes" id="UP000233551"/>
    </source>
</evidence>
<protein>
    <submittedName>
        <fullName evidence="1">Uncharacterized protein</fullName>
    </submittedName>
</protein>
<comment type="caution">
    <text evidence="1">The sequence shown here is derived from an EMBL/GenBank/DDBJ whole genome shotgun (WGS) entry which is preliminary data.</text>
</comment>
<dbReference type="Proteomes" id="UP000233551">
    <property type="component" value="Unassembled WGS sequence"/>
</dbReference>
<reference evidence="1 2" key="1">
    <citation type="submission" date="2017-11" db="EMBL/GenBank/DDBJ databases">
        <title>De-novo sequencing of pomegranate (Punica granatum L.) genome.</title>
        <authorList>
            <person name="Akparov Z."/>
            <person name="Amiraslanov A."/>
            <person name="Hajiyeva S."/>
            <person name="Abbasov M."/>
            <person name="Kaur K."/>
            <person name="Hamwieh A."/>
            <person name="Solovyev V."/>
            <person name="Salamov A."/>
            <person name="Braich B."/>
            <person name="Kosarev P."/>
            <person name="Mahmoud A."/>
            <person name="Hajiyev E."/>
            <person name="Babayeva S."/>
            <person name="Izzatullayeva V."/>
            <person name="Mammadov A."/>
            <person name="Mammadov A."/>
            <person name="Sharifova S."/>
            <person name="Ojaghi J."/>
            <person name="Eynullazada K."/>
            <person name="Bayramov B."/>
            <person name="Abdulazimova A."/>
            <person name="Shahmuradov I."/>
        </authorList>
    </citation>
    <scope>NUCLEOTIDE SEQUENCE [LARGE SCALE GENOMIC DNA]</scope>
    <source>
        <strain evidence="2">cv. AG2017</strain>
        <tissue evidence="1">Leaf</tissue>
    </source>
</reference>
<accession>A0A2I0J5C7</accession>
<gene>
    <name evidence="1" type="ORF">CRG98_028143</name>
</gene>